<reference evidence="1" key="1">
    <citation type="submission" date="2024-07" db="EMBL/GenBank/DDBJ databases">
        <authorList>
            <person name="Yu S.T."/>
        </authorList>
    </citation>
    <scope>NUCLEOTIDE SEQUENCE</scope>
    <source>
        <strain evidence="1">Y1</strain>
    </source>
</reference>
<dbReference type="Pfam" id="PF12028">
    <property type="entry name" value="DUF3515"/>
    <property type="match status" value="1"/>
</dbReference>
<sequence>MARELRIPKALAALPAPVRWLAPPVALTCAVVALLGSWSSAASDVEAPRPTGRAAEHCRALAAALPQELLGRQRQDLSPASPYVAAWGDAPRTVLRCGVERPEELNGEHAADWSPTVDDVTWWSQKLDDGGYRFVTTMRAAYVEVTVPKGAARNPFDPAAALTPVVKANIPG</sequence>
<evidence type="ECO:0000313" key="1">
    <source>
        <dbReference type="EMBL" id="XDQ78903.1"/>
    </source>
</evidence>
<dbReference type="EMBL" id="CP163445">
    <property type="protein sequence ID" value="XDQ78903.1"/>
    <property type="molecule type" value="Genomic_DNA"/>
</dbReference>
<accession>A0AB39TI67</accession>
<dbReference type="InterPro" id="IPR021903">
    <property type="entry name" value="DUF3515"/>
</dbReference>
<protein>
    <submittedName>
        <fullName evidence="1">DUF3515 domain-containing protein</fullName>
    </submittedName>
</protein>
<dbReference type="RefSeq" id="WP_369183097.1">
    <property type="nucleotide sequence ID" value="NZ_CP163445.1"/>
</dbReference>
<gene>
    <name evidence="1" type="ORF">AB2U05_10720</name>
</gene>
<name>A0AB39TI67_9ACTN</name>
<dbReference type="AlphaFoldDB" id="A0AB39TI67"/>
<proteinExistence type="predicted"/>
<organism evidence="1">
    <name type="scientific">Streptomyces sp. Y1</name>
    <dbReference type="NCBI Taxonomy" id="3238634"/>
    <lineage>
        <taxon>Bacteria</taxon>
        <taxon>Bacillati</taxon>
        <taxon>Actinomycetota</taxon>
        <taxon>Actinomycetes</taxon>
        <taxon>Kitasatosporales</taxon>
        <taxon>Streptomycetaceae</taxon>
        <taxon>Streptomyces</taxon>
    </lineage>
</organism>